<name>A0A1G1W3H7_9BACT</name>
<dbReference type="Proteomes" id="UP000176299">
    <property type="component" value="Unassembled WGS sequence"/>
</dbReference>
<dbReference type="SUPFAM" id="SSF54523">
    <property type="entry name" value="Pili subunits"/>
    <property type="match status" value="1"/>
</dbReference>
<dbReference type="EMBL" id="MHCN01000007">
    <property type="protein sequence ID" value="OGY22239.1"/>
    <property type="molecule type" value="Genomic_DNA"/>
</dbReference>
<dbReference type="NCBIfam" id="TIGR02532">
    <property type="entry name" value="IV_pilin_GFxxxE"/>
    <property type="match status" value="1"/>
</dbReference>
<dbReference type="STRING" id="1802591.A2113_03100"/>
<evidence type="ECO:0000256" key="1">
    <source>
        <dbReference type="SAM" id="Phobius"/>
    </source>
</evidence>
<sequence length="153" mass="16033">MIEKLRSHLRKSKGFTLVELLIVIAIIAILVVIVIIAINPIERLNDASDRRAASNVRATGTLIATCITQSLATGGNITDCDDETEIEAVGDGNVPDDPAPGVTILPDAIPAVTDVCAWQQGRTGRWYLYENAGSGGGTTTEFAVAPVAADCGD</sequence>
<dbReference type="Pfam" id="PF07963">
    <property type="entry name" value="N_methyl"/>
    <property type="match status" value="1"/>
</dbReference>
<dbReference type="InterPro" id="IPR012902">
    <property type="entry name" value="N_methyl_site"/>
</dbReference>
<keyword evidence="1" id="KW-0812">Transmembrane</keyword>
<organism evidence="2 3">
    <name type="scientific">Candidatus Woykebacteria bacterium GWA1_44_8</name>
    <dbReference type="NCBI Taxonomy" id="1802591"/>
    <lineage>
        <taxon>Bacteria</taxon>
        <taxon>Candidatus Woykeibacteriota</taxon>
    </lineage>
</organism>
<proteinExistence type="predicted"/>
<evidence type="ECO:0008006" key="4">
    <source>
        <dbReference type="Google" id="ProtNLM"/>
    </source>
</evidence>
<keyword evidence="1" id="KW-0472">Membrane</keyword>
<reference evidence="2 3" key="1">
    <citation type="journal article" date="2016" name="Nat. Commun.">
        <title>Thousands of microbial genomes shed light on interconnected biogeochemical processes in an aquifer system.</title>
        <authorList>
            <person name="Anantharaman K."/>
            <person name="Brown C.T."/>
            <person name="Hug L.A."/>
            <person name="Sharon I."/>
            <person name="Castelle C.J."/>
            <person name="Probst A.J."/>
            <person name="Thomas B.C."/>
            <person name="Singh A."/>
            <person name="Wilkins M.J."/>
            <person name="Karaoz U."/>
            <person name="Brodie E.L."/>
            <person name="Williams K.H."/>
            <person name="Hubbard S.S."/>
            <person name="Banfield J.F."/>
        </authorList>
    </citation>
    <scope>NUCLEOTIDE SEQUENCE [LARGE SCALE GENOMIC DNA]</scope>
</reference>
<dbReference type="Gene3D" id="3.30.700.10">
    <property type="entry name" value="Glycoprotein, Type 4 Pilin"/>
    <property type="match status" value="1"/>
</dbReference>
<feature type="transmembrane region" description="Helical" evidence="1">
    <location>
        <begin position="20"/>
        <end position="41"/>
    </location>
</feature>
<comment type="caution">
    <text evidence="2">The sequence shown here is derived from an EMBL/GenBank/DDBJ whole genome shotgun (WGS) entry which is preliminary data.</text>
</comment>
<dbReference type="AlphaFoldDB" id="A0A1G1W3H7"/>
<dbReference type="PROSITE" id="PS00409">
    <property type="entry name" value="PROKAR_NTER_METHYL"/>
    <property type="match status" value="1"/>
</dbReference>
<accession>A0A1G1W3H7</accession>
<protein>
    <recommendedName>
        <fullName evidence="4">Type II secretion system protein GspG C-terminal domain-containing protein</fullName>
    </recommendedName>
</protein>
<evidence type="ECO:0000313" key="3">
    <source>
        <dbReference type="Proteomes" id="UP000176299"/>
    </source>
</evidence>
<dbReference type="InterPro" id="IPR045584">
    <property type="entry name" value="Pilin-like"/>
</dbReference>
<gene>
    <name evidence="2" type="ORF">A2113_03100</name>
</gene>
<keyword evidence="1" id="KW-1133">Transmembrane helix</keyword>
<evidence type="ECO:0000313" key="2">
    <source>
        <dbReference type="EMBL" id="OGY22239.1"/>
    </source>
</evidence>